<protein>
    <recommendedName>
        <fullName evidence="1">GST N-terminal domain-containing protein</fullName>
    </recommendedName>
</protein>
<dbReference type="Proteomes" id="UP000794436">
    <property type="component" value="Unassembled WGS sequence"/>
</dbReference>
<dbReference type="Pfam" id="PF04399">
    <property type="entry name" value="Glutaredoxin2_C"/>
    <property type="match status" value="1"/>
</dbReference>
<dbReference type="InterPro" id="IPR011901">
    <property type="entry name" value="Grx2"/>
</dbReference>
<gene>
    <name evidence="2" type="ORF">Poli38472_004710</name>
</gene>
<dbReference type="NCBIfam" id="TIGR02182">
    <property type="entry name" value="GRXB"/>
    <property type="match status" value="1"/>
</dbReference>
<name>A0A8K1FEP3_PYTOL</name>
<evidence type="ECO:0000259" key="1">
    <source>
        <dbReference type="PROSITE" id="PS50404"/>
    </source>
</evidence>
<comment type="caution">
    <text evidence="2">The sequence shown here is derived from an EMBL/GenBank/DDBJ whole genome shotgun (WGS) entry which is preliminary data.</text>
</comment>
<dbReference type="Gene3D" id="3.40.30.10">
    <property type="entry name" value="Glutaredoxin"/>
    <property type="match status" value="1"/>
</dbReference>
<dbReference type="EMBL" id="SPLM01000109">
    <property type="protein sequence ID" value="TMW59641.1"/>
    <property type="molecule type" value="Genomic_DNA"/>
</dbReference>
<dbReference type="Pfam" id="PF13409">
    <property type="entry name" value="GST_N_2"/>
    <property type="match status" value="1"/>
</dbReference>
<dbReference type="NCBIfam" id="NF007702">
    <property type="entry name" value="PRK10387.1"/>
    <property type="match status" value="1"/>
</dbReference>
<organism evidence="2 3">
    <name type="scientific">Pythium oligandrum</name>
    <name type="common">Mycoparasitic fungus</name>
    <dbReference type="NCBI Taxonomy" id="41045"/>
    <lineage>
        <taxon>Eukaryota</taxon>
        <taxon>Sar</taxon>
        <taxon>Stramenopiles</taxon>
        <taxon>Oomycota</taxon>
        <taxon>Peronosporomycetes</taxon>
        <taxon>Pythiales</taxon>
        <taxon>Pythiaceae</taxon>
        <taxon>Pythium</taxon>
    </lineage>
</organism>
<accession>A0A8K1FEP3</accession>
<dbReference type="SUPFAM" id="SSF47616">
    <property type="entry name" value="GST C-terminal domain-like"/>
    <property type="match status" value="1"/>
</dbReference>
<feature type="domain" description="GST N-terminal" evidence="1">
    <location>
        <begin position="99"/>
        <end position="177"/>
    </location>
</feature>
<dbReference type="PROSITE" id="PS50404">
    <property type="entry name" value="GST_NTER"/>
    <property type="match status" value="1"/>
</dbReference>
<dbReference type="SUPFAM" id="SSF52833">
    <property type="entry name" value="Thioredoxin-like"/>
    <property type="match status" value="1"/>
</dbReference>
<dbReference type="InterPro" id="IPR036282">
    <property type="entry name" value="Glutathione-S-Trfase_C_sf"/>
</dbReference>
<dbReference type="CDD" id="cd03037">
    <property type="entry name" value="GST_N_GRX2"/>
    <property type="match status" value="1"/>
</dbReference>
<dbReference type="GO" id="GO:0005829">
    <property type="term" value="C:cytosol"/>
    <property type="evidence" value="ECO:0007669"/>
    <property type="project" value="InterPro"/>
</dbReference>
<evidence type="ECO:0000313" key="2">
    <source>
        <dbReference type="EMBL" id="TMW59641.1"/>
    </source>
</evidence>
<proteinExistence type="predicted"/>
<dbReference type="InterPro" id="IPR004045">
    <property type="entry name" value="Glutathione_S-Trfase_N"/>
</dbReference>
<dbReference type="InterPro" id="IPR007494">
    <property type="entry name" value="Glutaredoxin2_C"/>
</dbReference>
<dbReference type="Gene3D" id="1.20.1050.10">
    <property type="match status" value="1"/>
</dbReference>
<evidence type="ECO:0000313" key="3">
    <source>
        <dbReference type="Proteomes" id="UP000794436"/>
    </source>
</evidence>
<sequence>MALLRRLSEGVRALPLLHSRNLRATAPIAALVHLTSRAHSDIRPSSALHTRQYAIMTDYTKLGAALTLGGAIGATAATLVLQKRALSAKAKAATPAHEQLLKLYIYDHCPFCVRARMIFGLKKIPHELIFLANHDEATPIGLVGAKQAPILQLASGKAFPESMDIVRYVDTNHGGSVLLKEASGREDLKQWIAESAGAFRLVYHPRFHRAHFAEFATLEAREYYRIKKEKYLGMTFDEALAKTPEIVAKANEHLAKLAEIVHSNRSVNASGVSYDDIDIFGRLRGLTLVKDLKWPKKLREYVDYYSEVADIPLLDSMAQY</sequence>
<keyword evidence="3" id="KW-1185">Reference proteome</keyword>
<dbReference type="AlphaFoldDB" id="A0A8K1FEP3"/>
<reference evidence="2" key="1">
    <citation type="submission" date="2019-03" db="EMBL/GenBank/DDBJ databases">
        <title>Long read genome sequence of the mycoparasitic Pythium oligandrum ATCC 38472 isolated from sugarbeet rhizosphere.</title>
        <authorList>
            <person name="Gaulin E."/>
        </authorList>
    </citation>
    <scope>NUCLEOTIDE SEQUENCE</scope>
    <source>
        <strain evidence="2">ATCC 38472_TT</strain>
    </source>
</reference>
<dbReference type="InterPro" id="IPR036249">
    <property type="entry name" value="Thioredoxin-like_sf"/>
</dbReference>
<dbReference type="OrthoDB" id="1738954at2759"/>